<gene>
    <name evidence="2" type="ORF">G1C95_2018</name>
</gene>
<accession>A0A7Y0HS65</accession>
<evidence type="ECO:0000259" key="1">
    <source>
        <dbReference type="Pfam" id="PF13191"/>
    </source>
</evidence>
<dbReference type="PANTHER" id="PTHR34301:SF8">
    <property type="entry name" value="ATPASE DOMAIN-CONTAINING PROTEIN"/>
    <property type="match status" value="1"/>
</dbReference>
<dbReference type="SUPFAM" id="SSF52540">
    <property type="entry name" value="P-loop containing nucleoside triphosphate hydrolases"/>
    <property type="match status" value="1"/>
</dbReference>
<dbReference type="RefSeq" id="WP_169172832.1">
    <property type="nucleotide sequence ID" value="NZ_JAAIII010000006.1"/>
</dbReference>
<feature type="domain" description="Orc1-like AAA ATPase" evidence="1">
    <location>
        <begin position="19"/>
        <end position="177"/>
    </location>
</feature>
<reference evidence="2 3" key="1">
    <citation type="submission" date="2020-02" db="EMBL/GenBank/DDBJ databases">
        <title>Characterization of phylogenetic diversity of novel bifidobacterial species isolated in Czech ZOOs.</title>
        <authorList>
            <person name="Lugli G.A."/>
            <person name="Vera N.B."/>
            <person name="Ventura M."/>
        </authorList>
    </citation>
    <scope>NUCLEOTIDE SEQUENCE [LARGE SCALE GENOMIC DNA]</scope>
    <source>
        <strain evidence="2 3">DSM 109957</strain>
    </source>
</reference>
<dbReference type="AlphaFoldDB" id="A0A7Y0HS65"/>
<dbReference type="InterPro" id="IPR041664">
    <property type="entry name" value="AAA_16"/>
</dbReference>
<sequence length="380" mass="41609">MAATTNPFKPTAGRTPPLLIGRESVIEDFEEGLENGPGAPGRLMRVTGARGVGKTVLLTEFGRIAKARKWEVIDETASAGFTQRLLDRLTASSSTFSATIKPTITIPGLSASLGEARISPNIMPLTLREAIGARLDVLEKKKAGLLITIDEAQAAERDDIVAIATAVQHLIREDRNIAFVFAGLPSIASKWLNDEVLTFLRRAQPEQLGDIPLYAVRDALEDTFTQSGFTFEDKALSMAVDATEGYPFMIQLVGYHIWRLVNRHRDRSTSASEQDARDGISDALSRLGDTVHGPELDGLSAVDKTYLLAMAQDDGPSSTGAIAERMGKTINYANTYRTRLIEAQVIKDLGYGLVDFAIPYLREYLREHAAFIRLSTESQR</sequence>
<dbReference type="Proteomes" id="UP000532194">
    <property type="component" value="Unassembled WGS sequence"/>
</dbReference>
<evidence type="ECO:0000313" key="2">
    <source>
        <dbReference type="EMBL" id="NMM94830.1"/>
    </source>
</evidence>
<dbReference type="Gene3D" id="3.40.50.300">
    <property type="entry name" value="P-loop containing nucleotide triphosphate hydrolases"/>
    <property type="match status" value="1"/>
</dbReference>
<dbReference type="InterPro" id="IPR027417">
    <property type="entry name" value="P-loop_NTPase"/>
</dbReference>
<protein>
    <submittedName>
        <fullName evidence="2">ATPase AAA</fullName>
    </submittedName>
</protein>
<keyword evidence="3" id="KW-1185">Reference proteome</keyword>
<name>A0A7Y0HS65_9BIFI</name>
<evidence type="ECO:0000313" key="3">
    <source>
        <dbReference type="Proteomes" id="UP000532194"/>
    </source>
</evidence>
<proteinExistence type="predicted"/>
<dbReference type="Pfam" id="PF13191">
    <property type="entry name" value="AAA_16"/>
    <property type="match status" value="1"/>
</dbReference>
<comment type="caution">
    <text evidence="2">The sequence shown here is derived from an EMBL/GenBank/DDBJ whole genome shotgun (WGS) entry which is preliminary data.</text>
</comment>
<dbReference type="PANTHER" id="PTHR34301">
    <property type="entry name" value="DNA-BINDING PROTEIN-RELATED"/>
    <property type="match status" value="1"/>
</dbReference>
<dbReference type="EMBL" id="JAAIII010000006">
    <property type="protein sequence ID" value="NMM94830.1"/>
    <property type="molecule type" value="Genomic_DNA"/>
</dbReference>
<organism evidence="2 3">
    <name type="scientific">Bifidobacterium oedipodis</name>
    <dbReference type="NCBI Taxonomy" id="2675322"/>
    <lineage>
        <taxon>Bacteria</taxon>
        <taxon>Bacillati</taxon>
        <taxon>Actinomycetota</taxon>
        <taxon>Actinomycetes</taxon>
        <taxon>Bifidobacteriales</taxon>
        <taxon>Bifidobacteriaceae</taxon>
        <taxon>Bifidobacterium</taxon>
    </lineage>
</organism>